<evidence type="ECO:0000313" key="3">
    <source>
        <dbReference type="EMBL" id="AEO62088.1"/>
    </source>
</evidence>
<dbReference type="AlphaFoldDB" id="G2QNL5"/>
<dbReference type="Pfam" id="PF09350">
    <property type="entry name" value="DJC28_CD"/>
    <property type="match status" value="1"/>
</dbReference>
<sequence>MAPTPFVCTSCARALRTNAVARTNALPRPRRYLSQSAPAATAPPAGTAEASGSSSSGCQSSNVPDSPPNPSGSTTDSGSEPGAMTSRLEQATEEALLTGGRAGRRAIEEAGFSEELKARLLDKVAGAQFQHEHSGALAEAGITSRIPDSAGPGTRAMATARPWTGQETTEDAVLRMLDDAHKPLAPGQRGKGKPPVPRPVDMRIRREVVMTPGQRAAGARDKAQAYAGMGLKDIGLTEEEKEEMRREFRERFTPGFRAMPSTLTGLASLANERIEDAIARGQFKNIPRGKGVERDSRADNPFIDTTEYIMNKMIKRQDIVPPWIEKQQELIKAAENFRGRLRNDWKRHVARMIASQGGTLEQQMARANAYARAEEACNPRRRGPEQISIPTSTTDDAVKLHTSAPSSPGPSPSSSSSSSSASSSSSPASSTSQEEEEAAAADRSLPTRPFRDPDWEAAERSYMTLAIDSLNALTRSYNLMAPELARKPYFSLERELRACFADVAPQVADEIRARATRPARDLVNDHPFGGGGGGWGAGKKGGGQGSGGGGGGLGSSLFGGGFSSGISVEEGKEKEYGFREFWRDLFGGRSKSKNKQG</sequence>
<evidence type="ECO:0000259" key="2">
    <source>
        <dbReference type="Pfam" id="PF09350"/>
    </source>
</evidence>
<dbReference type="eggNOG" id="ENOG502RFG7">
    <property type="taxonomic scope" value="Eukaryota"/>
</dbReference>
<feature type="domain" description="DnaJ homologue subfamily C member 28 conserved" evidence="2">
    <location>
        <begin position="269"/>
        <end position="338"/>
    </location>
</feature>
<dbReference type="GeneID" id="11509962"/>
<dbReference type="Proteomes" id="UP000007322">
    <property type="component" value="Chromosome 7"/>
</dbReference>
<feature type="compositionally biased region" description="Gly residues" evidence="1">
    <location>
        <begin position="528"/>
        <end position="551"/>
    </location>
</feature>
<accession>G2QNL5</accession>
<dbReference type="OrthoDB" id="1922282at2759"/>
<feature type="compositionally biased region" description="Basic and acidic residues" evidence="1">
    <location>
        <begin position="372"/>
        <end position="384"/>
    </location>
</feature>
<feature type="compositionally biased region" description="Low complexity" evidence="1">
    <location>
        <begin position="34"/>
        <end position="64"/>
    </location>
</feature>
<protein>
    <recommendedName>
        <fullName evidence="2">DnaJ homologue subfamily C member 28 conserved domain-containing protein</fullName>
    </recommendedName>
</protein>
<dbReference type="InterPro" id="IPR018961">
    <property type="entry name" value="DnaJ_homolog_subfam-C_membr-28"/>
</dbReference>
<feature type="compositionally biased region" description="Low complexity" evidence="1">
    <location>
        <begin position="412"/>
        <end position="432"/>
    </location>
</feature>
<proteinExistence type="predicted"/>
<feature type="region of interest" description="Disordered" evidence="1">
    <location>
        <begin position="371"/>
        <end position="452"/>
    </location>
</feature>
<dbReference type="RefSeq" id="XP_003667333.1">
    <property type="nucleotide sequence ID" value="XM_003667285.1"/>
</dbReference>
<feature type="region of interest" description="Disordered" evidence="1">
    <location>
        <begin position="26"/>
        <end position="91"/>
    </location>
</feature>
<feature type="region of interest" description="Disordered" evidence="1">
    <location>
        <begin position="138"/>
        <end position="166"/>
    </location>
</feature>
<evidence type="ECO:0000313" key="4">
    <source>
        <dbReference type="Proteomes" id="UP000007322"/>
    </source>
</evidence>
<dbReference type="VEuPathDB" id="FungiDB:MYCTH_2313038"/>
<gene>
    <name evidence="3" type="ORF">MYCTH_2313038</name>
</gene>
<dbReference type="OMA" id="HNANSAF"/>
<feature type="region of interest" description="Disordered" evidence="1">
    <location>
        <begin position="522"/>
        <end position="551"/>
    </location>
</feature>
<organism evidence="3 4">
    <name type="scientific">Thermothelomyces thermophilus (strain ATCC 42464 / BCRC 31852 / DSM 1799)</name>
    <name type="common">Sporotrichum thermophile</name>
    <dbReference type="NCBI Taxonomy" id="573729"/>
    <lineage>
        <taxon>Eukaryota</taxon>
        <taxon>Fungi</taxon>
        <taxon>Dikarya</taxon>
        <taxon>Ascomycota</taxon>
        <taxon>Pezizomycotina</taxon>
        <taxon>Sordariomycetes</taxon>
        <taxon>Sordariomycetidae</taxon>
        <taxon>Sordariales</taxon>
        <taxon>Chaetomiaceae</taxon>
        <taxon>Thermothelomyces</taxon>
    </lineage>
</organism>
<dbReference type="HOGENOM" id="CLU_019422_1_1_1"/>
<dbReference type="KEGG" id="mtm:MYCTH_2313038"/>
<dbReference type="InParanoid" id="G2QNL5"/>
<name>G2QNL5_THET4</name>
<dbReference type="PANTHER" id="PTHR39394:SF1">
    <property type="entry name" value="DNAJ HOMOLOGUE SUBFAMILY C MEMBER 28 CONSERVED DOMAIN-CONTAINING PROTEIN"/>
    <property type="match status" value="1"/>
</dbReference>
<dbReference type="EMBL" id="CP003008">
    <property type="protein sequence ID" value="AEO62088.1"/>
    <property type="molecule type" value="Genomic_DNA"/>
</dbReference>
<keyword evidence="4" id="KW-1185">Reference proteome</keyword>
<reference evidence="3 4" key="1">
    <citation type="journal article" date="2011" name="Nat. Biotechnol.">
        <title>Comparative genomic analysis of the thermophilic biomass-degrading fungi Myceliophthora thermophila and Thielavia terrestris.</title>
        <authorList>
            <person name="Berka R.M."/>
            <person name="Grigoriev I.V."/>
            <person name="Otillar R."/>
            <person name="Salamov A."/>
            <person name="Grimwood J."/>
            <person name="Reid I."/>
            <person name="Ishmael N."/>
            <person name="John T."/>
            <person name="Darmond C."/>
            <person name="Moisan M.-C."/>
            <person name="Henrissat B."/>
            <person name="Coutinho P.M."/>
            <person name="Lombard V."/>
            <person name="Natvig D.O."/>
            <person name="Lindquist E."/>
            <person name="Schmutz J."/>
            <person name="Lucas S."/>
            <person name="Harris P."/>
            <person name="Powlowski J."/>
            <person name="Bellemare A."/>
            <person name="Taylor D."/>
            <person name="Butler G."/>
            <person name="de Vries R.P."/>
            <person name="Allijn I.E."/>
            <person name="van den Brink J."/>
            <person name="Ushinsky S."/>
            <person name="Storms R."/>
            <person name="Powell A.J."/>
            <person name="Paulsen I.T."/>
            <person name="Elbourne L.D.H."/>
            <person name="Baker S.E."/>
            <person name="Magnuson J."/>
            <person name="LaBoissiere S."/>
            <person name="Clutterbuck A.J."/>
            <person name="Martinez D."/>
            <person name="Wogulis M."/>
            <person name="de Leon A.L."/>
            <person name="Rey M.W."/>
            <person name="Tsang A."/>
        </authorList>
    </citation>
    <scope>NUCLEOTIDE SEQUENCE [LARGE SCALE GENOMIC DNA]</scope>
    <source>
        <strain evidence="4">ATCC 42464 / BCRC 31852 / DSM 1799</strain>
    </source>
</reference>
<dbReference type="PANTHER" id="PTHR39394">
    <property type="entry name" value="YALI0E31793P"/>
    <property type="match status" value="1"/>
</dbReference>
<evidence type="ECO:0000256" key="1">
    <source>
        <dbReference type="SAM" id="MobiDB-lite"/>
    </source>
</evidence>